<name>A0A6J5NII2_9CAUD</name>
<reference evidence="1" key="1">
    <citation type="submission" date="2020-04" db="EMBL/GenBank/DDBJ databases">
        <authorList>
            <person name="Chiriac C."/>
            <person name="Salcher M."/>
            <person name="Ghai R."/>
            <person name="Kavagutti S V."/>
        </authorList>
    </citation>
    <scope>NUCLEOTIDE SEQUENCE</scope>
</reference>
<protein>
    <submittedName>
        <fullName evidence="1">Uncharacterized protein</fullName>
    </submittedName>
</protein>
<sequence length="61" mass="6755">MASELTDLERELLKALAKLLAVATYEIENGPSRLRIKNKAKRLLKEHPICPKTPGENATAV</sequence>
<accession>A0A6J5NII2</accession>
<organism evidence="1">
    <name type="scientific">uncultured Caudovirales phage</name>
    <dbReference type="NCBI Taxonomy" id="2100421"/>
    <lineage>
        <taxon>Viruses</taxon>
        <taxon>Duplodnaviria</taxon>
        <taxon>Heunggongvirae</taxon>
        <taxon>Uroviricota</taxon>
        <taxon>Caudoviricetes</taxon>
        <taxon>Peduoviridae</taxon>
        <taxon>Maltschvirus</taxon>
        <taxon>Maltschvirus maltsch</taxon>
    </lineage>
</organism>
<proteinExistence type="predicted"/>
<dbReference type="EMBL" id="LR796687">
    <property type="protein sequence ID" value="CAB4159620.1"/>
    <property type="molecule type" value="Genomic_DNA"/>
</dbReference>
<gene>
    <name evidence="1" type="ORF">UFOVP715_49</name>
</gene>
<evidence type="ECO:0000313" key="1">
    <source>
        <dbReference type="EMBL" id="CAB4159620.1"/>
    </source>
</evidence>